<evidence type="ECO:0000313" key="2">
    <source>
        <dbReference type="Proteomes" id="UP001181693"/>
    </source>
</evidence>
<dbReference type="EMBL" id="DYDO01000003">
    <property type="protein sequence ID" value="DBA28499.1"/>
    <property type="molecule type" value="Genomic_DNA"/>
</dbReference>
<dbReference type="Proteomes" id="UP001181693">
    <property type="component" value="Unassembled WGS sequence"/>
</dbReference>
<organism evidence="1 2">
    <name type="scientific">Pyxicephalus adspersus</name>
    <name type="common">African bullfrog</name>
    <dbReference type="NCBI Taxonomy" id="30357"/>
    <lineage>
        <taxon>Eukaryota</taxon>
        <taxon>Metazoa</taxon>
        <taxon>Chordata</taxon>
        <taxon>Craniata</taxon>
        <taxon>Vertebrata</taxon>
        <taxon>Euteleostomi</taxon>
        <taxon>Amphibia</taxon>
        <taxon>Batrachia</taxon>
        <taxon>Anura</taxon>
        <taxon>Neobatrachia</taxon>
        <taxon>Ranoidea</taxon>
        <taxon>Pyxicephalidae</taxon>
        <taxon>Pyxicephalinae</taxon>
        <taxon>Pyxicephalus</taxon>
    </lineage>
</organism>
<accession>A0AAV3AB24</accession>
<dbReference type="AlphaFoldDB" id="A0AAV3AB24"/>
<name>A0AAV3AB24_PYXAD</name>
<gene>
    <name evidence="1" type="ORF">GDO54_008847</name>
</gene>
<evidence type="ECO:0000313" key="1">
    <source>
        <dbReference type="EMBL" id="DBA28499.1"/>
    </source>
</evidence>
<sequence>MDFRQPTYPSPMVVKSGHLLTIGRLPTTFTDIRGLFEAQPRTMLEPCYRLLVSVNFYSRNTMHFCTDKEIKTEHGVLSEKKNIKLQTM</sequence>
<proteinExistence type="predicted"/>
<keyword evidence="2" id="KW-1185">Reference proteome</keyword>
<reference evidence="1" key="1">
    <citation type="thesis" date="2020" institute="ProQuest LLC" country="789 East Eisenhower Parkway, Ann Arbor, MI, USA">
        <title>Comparative Genomics and Chromosome Evolution.</title>
        <authorList>
            <person name="Mudd A.B."/>
        </authorList>
    </citation>
    <scope>NUCLEOTIDE SEQUENCE</scope>
    <source>
        <strain evidence="1">1538</strain>
        <tissue evidence="1">Blood</tissue>
    </source>
</reference>
<comment type="caution">
    <text evidence="1">The sequence shown here is derived from an EMBL/GenBank/DDBJ whole genome shotgun (WGS) entry which is preliminary data.</text>
</comment>
<protein>
    <submittedName>
        <fullName evidence="1">Uncharacterized protein</fullName>
    </submittedName>
</protein>